<dbReference type="Proteomes" id="UP000198964">
    <property type="component" value="Unassembled WGS sequence"/>
</dbReference>
<dbReference type="Pfam" id="PF13692">
    <property type="entry name" value="Glyco_trans_1_4"/>
    <property type="match status" value="1"/>
</dbReference>
<dbReference type="AlphaFoldDB" id="A0A1I2J1J0"/>
<accession>A0A1I2J1J0</accession>
<dbReference type="GO" id="GO:0016740">
    <property type="term" value="F:transferase activity"/>
    <property type="evidence" value="ECO:0007669"/>
    <property type="project" value="UniProtKB-KW"/>
</dbReference>
<evidence type="ECO:0000313" key="2">
    <source>
        <dbReference type="Proteomes" id="UP000198964"/>
    </source>
</evidence>
<dbReference type="Gene3D" id="3.40.50.2000">
    <property type="entry name" value="Glycogen Phosphorylase B"/>
    <property type="match status" value="1"/>
</dbReference>
<keyword evidence="2" id="KW-1185">Reference proteome</keyword>
<keyword evidence="1" id="KW-0808">Transferase</keyword>
<dbReference type="RefSeq" id="WP_093920483.1">
    <property type="nucleotide sequence ID" value="NZ_FONW01000007.1"/>
</dbReference>
<sequence>MNKKLHIVSFNVPYPPNYGGVIDVFYKLKYLAAMKIDIILHCFHYGRDEAEELEQICYQVHYYKRKQGPLYLLSRLPYIINTRSSKELLQNLQKEIAPILFEGLHTCFYLNHPLLGAYQKIVRTHNIEHHYYHHLSLSEKNLFKRYYFSQEALKLRCFEKRLKMASSILSISPADTHYFKTKYRKGIFIPAFHPFEQVETKVGMGEYVLFHGNLSVAENQKAVDYLIDRIFSEITIPFMVAGKNPPDYLVRKIADIPHVNLVANPDKETMDYLIQEAQINLIPTFQPTGLKLKLLASLFLGRYCVTNSPMVANTGLEHLCYVADNAQSMIQLIQDKFEKEITRDEIQQRKEVLETQFSNQHNAEKIYALI</sequence>
<proteinExistence type="predicted"/>
<organism evidence="1 2">
    <name type="scientific">Sunxiuqinia elliptica</name>
    <dbReference type="NCBI Taxonomy" id="655355"/>
    <lineage>
        <taxon>Bacteria</taxon>
        <taxon>Pseudomonadati</taxon>
        <taxon>Bacteroidota</taxon>
        <taxon>Bacteroidia</taxon>
        <taxon>Marinilabiliales</taxon>
        <taxon>Prolixibacteraceae</taxon>
        <taxon>Sunxiuqinia</taxon>
    </lineage>
</organism>
<dbReference type="STRING" id="655355.SAMN05216283_107148"/>
<protein>
    <submittedName>
        <fullName evidence="1">Glycosyl transferases group 1</fullName>
    </submittedName>
</protein>
<reference evidence="1 2" key="1">
    <citation type="submission" date="2016-10" db="EMBL/GenBank/DDBJ databases">
        <authorList>
            <person name="de Groot N.N."/>
        </authorList>
    </citation>
    <scope>NUCLEOTIDE SEQUENCE [LARGE SCALE GENOMIC DNA]</scope>
    <source>
        <strain evidence="1 2">CGMCC 1.9156</strain>
    </source>
</reference>
<gene>
    <name evidence="1" type="ORF">SAMN05216283_107148</name>
</gene>
<dbReference type="SUPFAM" id="SSF53756">
    <property type="entry name" value="UDP-Glycosyltransferase/glycogen phosphorylase"/>
    <property type="match status" value="1"/>
</dbReference>
<evidence type="ECO:0000313" key="1">
    <source>
        <dbReference type="EMBL" id="SFF48592.1"/>
    </source>
</evidence>
<dbReference type="EMBL" id="FONW01000007">
    <property type="protein sequence ID" value="SFF48592.1"/>
    <property type="molecule type" value="Genomic_DNA"/>
</dbReference>
<name>A0A1I2J1J0_9BACT</name>